<dbReference type="PROSITE" id="PS50157">
    <property type="entry name" value="ZINC_FINGER_C2H2_2"/>
    <property type="match status" value="2"/>
</dbReference>
<dbReference type="Proteomes" id="UP000002866">
    <property type="component" value="Chromosome 1"/>
</dbReference>
<protein>
    <recommendedName>
        <fullName evidence="3">C2H2-type domain-containing protein</fullName>
    </recommendedName>
</protein>
<evidence type="ECO:0000313" key="5">
    <source>
        <dbReference type="Proteomes" id="UP000002866"/>
    </source>
</evidence>
<dbReference type="Gene3D" id="3.30.160.60">
    <property type="entry name" value="Classic Zinc Finger"/>
    <property type="match status" value="1"/>
</dbReference>
<evidence type="ECO:0000259" key="3">
    <source>
        <dbReference type="PROSITE" id="PS50157"/>
    </source>
</evidence>
<feature type="region of interest" description="Disordered" evidence="2">
    <location>
        <begin position="799"/>
        <end position="818"/>
    </location>
</feature>
<dbReference type="STRING" id="1071380.I2GWX6"/>
<dbReference type="RefSeq" id="XP_004178147.1">
    <property type="nucleotide sequence ID" value="XM_004178099.1"/>
</dbReference>
<dbReference type="InterPro" id="IPR013087">
    <property type="entry name" value="Znf_C2H2_type"/>
</dbReference>
<dbReference type="EMBL" id="HE806316">
    <property type="protein sequence ID" value="CCH58628.1"/>
    <property type="molecule type" value="Genomic_DNA"/>
</dbReference>
<feature type="domain" description="C2H2-type" evidence="3">
    <location>
        <begin position="748"/>
        <end position="778"/>
    </location>
</feature>
<dbReference type="OrthoDB" id="6910977at2759"/>
<keyword evidence="1" id="KW-0479">Metal-binding</keyword>
<name>I2GWX6_HENB6</name>
<feature type="compositionally biased region" description="Basic residues" evidence="2">
    <location>
        <begin position="808"/>
        <end position="818"/>
    </location>
</feature>
<dbReference type="eggNOG" id="KOG1721">
    <property type="taxonomic scope" value="Eukaryota"/>
</dbReference>
<gene>
    <name evidence="4" type="primary">TBLA0A08390</name>
    <name evidence="4" type="ORF">TBLA_0A08390</name>
</gene>
<evidence type="ECO:0000256" key="2">
    <source>
        <dbReference type="SAM" id="MobiDB-lite"/>
    </source>
</evidence>
<dbReference type="AlphaFoldDB" id="I2GWX6"/>
<reference evidence="4 5" key="1">
    <citation type="journal article" date="2011" name="Proc. Natl. Acad. Sci. U.S.A.">
        <title>Evolutionary erosion of yeast sex chromosomes by mating-type switching accidents.</title>
        <authorList>
            <person name="Gordon J.L."/>
            <person name="Armisen D."/>
            <person name="Proux-Wera E."/>
            <person name="Oheigeartaigh S.S."/>
            <person name="Byrne K.P."/>
            <person name="Wolfe K.H."/>
        </authorList>
    </citation>
    <scope>NUCLEOTIDE SEQUENCE [LARGE SCALE GENOMIC DNA]</scope>
    <source>
        <strain evidence="5">ATCC 34711 / CBS 6284 / DSM 70876 / NBRC 10599 / NRRL Y-10934 / UCD 77-7</strain>
    </source>
</reference>
<sequence length="818" mass="93838">MIGQENTKDNNSKVSNFSTLANYLNTGNGVSKTKPILEFKNFQDAIKQFDFNNIEEEALDWDLPVLSPVANQPDQLVIDLTQEGIEEGTKVNNGNVRIEPLDNLPELKFDNNDEIDLFQYTYSKEQNDKVQAHLCRNSILKTPTQQISMENNDCNSLTKQQLNSVEIRRENTFEENFGNNIINSGPYIENVYNNSSNLIQSLNSAPQRPSSEILKQRISRRRSPKKTFNNYKYNIQDEGDCMIIAPKPIYLETQRKFNKNISIEPISQTPIMNLREEKNHNSREIEHKPIYNQDAFNSVCFTPSNANQSKISPPTGSGRSDMNLISEENIGLGIDFNSNMNLDLDLNIDLDMNVNMNNDFSNILNVDGIALDHFENKNKLPSPILSNFKNNEIPTPNSATNPYQNQIQMKIPSQNRGHGRSIHNILGNNYYNKSLNRNHGLHSIKEPNINTNESIPILNSNIHFGLLTPETCEFQNPAFGKISRNSNESMPFNLDNLANGPILGVNNESYSDIKQQSLNVNYENLKNNISRIHGINNGDILANIHTPIQLENSKELPTPNTENIKKDSNISHFKRETSIISEISNEDTRTIIEDISPNKTKRSKYSSTNNLKLKPSIEKKRPKKKTKEQRLGKSTSIEIDRTTTSHVNKIIQNAALMKSLATKQKRGYYRCTHCTETFSSIFDFGQHMDDNKFTRPYKCPIDSCPWKILGLPGRSDLRRHCGIQHSYDEIPESIRKELNLKEKEYPVLVCNHKYCQKVFHRSDAFNRHTGMVHLNESSRFNKRLNLLIEECRSKKDMSPDEQDEYIRKKMNKKNTHID</sequence>
<dbReference type="KEGG" id="tbl:TBLA_0A08390"/>
<proteinExistence type="predicted"/>
<evidence type="ECO:0000313" key="4">
    <source>
        <dbReference type="EMBL" id="CCH58628.1"/>
    </source>
</evidence>
<organism evidence="4 5">
    <name type="scientific">Henningerozyma blattae (strain ATCC 34711 / CBS 6284 / DSM 70876 / NBRC 10599 / NRRL Y-10934 / UCD 77-7)</name>
    <name type="common">Yeast</name>
    <name type="synonym">Tetrapisispora blattae</name>
    <dbReference type="NCBI Taxonomy" id="1071380"/>
    <lineage>
        <taxon>Eukaryota</taxon>
        <taxon>Fungi</taxon>
        <taxon>Dikarya</taxon>
        <taxon>Ascomycota</taxon>
        <taxon>Saccharomycotina</taxon>
        <taxon>Saccharomycetes</taxon>
        <taxon>Saccharomycetales</taxon>
        <taxon>Saccharomycetaceae</taxon>
        <taxon>Henningerozyma</taxon>
    </lineage>
</organism>
<dbReference type="HOGENOM" id="CLU_345513_0_0_1"/>
<feature type="region of interest" description="Disordered" evidence="2">
    <location>
        <begin position="594"/>
        <end position="636"/>
    </location>
</feature>
<keyword evidence="1" id="KW-0863">Zinc-finger</keyword>
<keyword evidence="1" id="KW-0862">Zinc</keyword>
<dbReference type="GO" id="GO:0008270">
    <property type="term" value="F:zinc ion binding"/>
    <property type="evidence" value="ECO:0007669"/>
    <property type="project" value="UniProtKB-KW"/>
</dbReference>
<dbReference type="GeneID" id="14493671"/>
<keyword evidence="5" id="KW-1185">Reference proteome</keyword>
<feature type="domain" description="C2H2-type" evidence="3">
    <location>
        <begin position="669"/>
        <end position="696"/>
    </location>
</feature>
<evidence type="ECO:0000256" key="1">
    <source>
        <dbReference type="PROSITE-ProRule" id="PRU00042"/>
    </source>
</evidence>
<dbReference type="SMART" id="SM00355">
    <property type="entry name" value="ZnF_C2H2"/>
    <property type="match status" value="3"/>
</dbReference>
<dbReference type="PROSITE" id="PS00028">
    <property type="entry name" value="ZINC_FINGER_C2H2_1"/>
    <property type="match status" value="1"/>
</dbReference>
<dbReference type="InParanoid" id="I2GWX6"/>
<accession>I2GWX6</accession>